<sequence length="293" mass="33128">MSEFSSYWSERLEFLDVHYHADVDQFKRRYNVIQAGEMYQKLKGGVVLKNHLGNCASLASLAQSFDLPVFGSTVLNDISGGLSVQPIKNALCQYEFKLKGRMLVHLPTIVPNKHKSKLTRSYTNEQVVKFATKSIKITDDDGKLLDSVKEIIEFAEKQNIVISTGHAAKHEIFALVEYIHGHSKKVKLMLNQPANPITGLSAKELRQFEGFDWLYTEQTALTLLLGYQSIEDFADVVTNQKNVVYSSDLGQISQIDIPEWRAQSATWFETIGLTKSRVQEISLETPLKMLDPD</sequence>
<accession>A0ABT8CMH9</accession>
<dbReference type="RefSeq" id="WP_261840389.1">
    <property type="nucleotide sequence ID" value="NZ_AP025459.1"/>
</dbReference>
<dbReference type="EMBL" id="JAUFQY010000002">
    <property type="protein sequence ID" value="MDN3702663.1"/>
    <property type="molecule type" value="Genomic_DNA"/>
</dbReference>
<dbReference type="InterPro" id="IPR016797">
    <property type="entry name" value="UCP021898"/>
</dbReference>
<organism evidence="1 2">
    <name type="scientific">Vibrio artabrorum</name>
    <dbReference type="NCBI Taxonomy" id="446374"/>
    <lineage>
        <taxon>Bacteria</taxon>
        <taxon>Pseudomonadati</taxon>
        <taxon>Pseudomonadota</taxon>
        <taxon>Gammaproteobacteria</taxon>
        <taxon>Vibrionales</taxon>
        <taxon>Vibrionaceae</taxon>
        <taxon>Vibrio</taxon>
    </lineage>
</organism>
<dbReference type="InterPro" id="IPR046249">
    <property type="entry name" value="DUF6282"/>
</dbReference>
<gene>
    <name evidence="1" type="ORF">QWY96_20290</name>
</gene>
<comment type="caution">
    <text evidence="1">The sequence shown here is derived from an EMBL/GenBank/DDBJ whole genome shotgun (WGS) entry which is preliminary data.</text>
</comment>
<protein>
    <submittedName>
        <fullName evidence="1">DUF6282 family protein</fullName>
    </submittedName>
</protein>
<keyword evidence="2" id="KW-1185">Reference proteome</keyword>
<evidence type="ECO:0000313" key="2">
    <source>
        <dbReference type="Proteomes" id="UP001223712"/>
    </source>
</evidence>
<reference evidence="2" key="1">
    <citation type="journal article" date="2019" name="Int. J. Syst. Evol. Microbiol.">
        <title>The Global Catalogue of Microorganisms (GCM) 10K type strain sequencing project: providing services to taxonomists for standard genome sequencing and annotation.</title>
        <authorList>
            <consortium name="The Broad Institute Genomics Platform"/>
            <consortium name="The Broad Institute Genome Sequencing Center for Infectious Disease"/>
            <person name="Wu L."/>
            <person name="Ma J."/>
        </authorList>
    </citation>
    <scope>NUCLEOTIDE SEQUENCE [LARGE SCALE GENOMIC DNA]</scope>
    <source>
        <strain evidence="2">CECT 7226</strain>
    </source>
</reference>
<evidence type="ECO:0000313" key="1">
    <source>
        <dbReference type="EMBL" id="MDN3702663.1"/>
    </source>
</evidence>
<proteinExistence type="predicted"/>
<dbReference type="Proteomes" id="UP001223712">
    <property type="component" value="Unassembled WGS sequence"/>
</dbReference>
<dbReference type="Pfam" id="PF19799">
    <property type="entry name" value="DUF6282"/>
    <property type="match status" value="1"/>
</dbReference>
<dbReference type="PIRSF" id="PIRSF021898">
    <property type="entry name" value="UCP021898"/>
    <property type="match status" value="1"/>
</dbReference>
<name>A0ABT8CMH9_9VIBR</name>